<evidence type="ECO:0000256" key="6">
    <source>
        <dbReference type="ARBA" id="ARBA00022603"/>
    </source>
</evidence>
<dbReference type="InterPro" id="IPR027573">
    <property type="entry name" value="Methyltran_FxLD"/>
</dbReference>
<dbReference type="RefSeq" id="WP_375061425.1">
    <property type="nucleotide sequence ID" value="NZ_JBHGBT010000002.1"/>
</dbReference>
<reference evidence="12 13" key="1">
    <citation type="submission" date="2024-09" db="EMBL/GenBank/DDBJ databases">
        <title>Draft genome sequence of multifaceted antimicrobials producing Streptomyces sp. strain FH1.</title>
        <authorList>
            <person name="Hassan F."/>
            <person name="Ali H."/>
            <person name="Hassan N."/>
            <person name="Nawaz A."/>
        </authorList>
    </citation>
    <scope>NUCLEOTIDE SEQUENCE [LARGE SCALE GENOMIC DNA]</scope>
    <source>
        <strain evidence="12 13">FH1</strain>
    </source>
</reference>
<evidence type="ECO:0000256" key="8">
    <source>
        <dbReference type="ARBA" id="ARBA00022691"/>
    </source>
</evidence>
<evidence type="ECO:0000256" key="4">
    <source>
        <dbReference type="ARBA" id="ARBA00013346"/>
    </source>
</evidence>
<dbReference type="InterPro" id="IPR029063">
    <property type="entry name" value="SAM-dependent_MTases_sf"/>
</dbReference>
<proteinExistence type="inferred from homology"/>
<organism evidence="12 13">
    <name type="scientific">Streptomyces carpaticus</name>
    <dbReference type="NCBI Taxonomy" id="285558"/>
    <lineage>
        <taxon>Bacteria</taxon>
        <taxon>Bacillati</taxon>
        <taxon>Actinomycetota</taxon>
        <taxon>Actinomycetes</taxon>
        <taxon>Kitasatosporales</taxon>
        <taxon>Streptomycetaceae</taxon>
        <taxon>Streptomyces</taxon>
    </lineage>
</organism>
<dbReference type="InterPro" id="IPR000682">
    <property type="entry name" value="PCMT"/>
</dbReference>
<comment type="similarity">
    <text evidence="2">Belongs to the methyltransferase superfamily. L-isoaspartyl/D-aspartyl protein methyltransferase family.</text>
</comment>
<sequence length="407" mass="43906">MSTVSNTSVDEAAQKELLDRLIAELVSLEGHLSPEVEAAIRAVPRHLFVPGVPLSQAYAAQDAPVVKKDRYGVTISSVSAVRIQAMMLEQAQIRPGMRVLEIGSGGYNAALIAELVGEGGEVTTIDIDADVTGRARRFLAEAGYPQVHVGTVDGEFGLKDRAPFDRIIVTVGAWDLPSAWVEQLADDGRLVVPLRMRGLTRSVTFERRRNHLVSRDYHLCGFVPMQGVGECRERLVLLHGEDVGLRVDDGQPADTEALGTALAGSKSEAWSGVTVGRGVRFDGLHLWLALKLPHFALLAAKQSAVDLGLVAHAWNLGVPAAYDGGSFAYLTYRQVSSELKTYEFGAYGHGPAGAELAKQLVRLTQSWDGTNLNARIEAHPAGTPDSELPEGALVLDKRHTRVTVSWP</sequence>
<keyword evidence="7" id="KW-0808">Transferase</keyword>
<evidence type="ECO:0000256" key="3">
    <source>
        <dbReference type="ARBA" id="ARBA00011890"/>
    </source>
</evidence>
<dbReference type="GO" id="GO:0008168">
    <property type="term" value="F:methyltransferase activity"/>
    <property type="evidence" value="ECO:0007669"/>
    <property type="project" value="UniProtKB-KW"/>
</dbReference>
<evidence type="ECO:0000256" key="10">
    <source>
        <dbReference type="ARBA" id="ARBA00031323"/>
    </source>
</evidence>
<gene>
    <name evidence="12" type="primary">fxlM</name>
    <name evidence="12" type="ORF">ACE11A_03320</name>
</gene>
<evidence type="ECO:0000256" key="7">
    <source>
        <dbReference type="ARBA" id="ARBA00022679"/>
    </source>
</evidence>
<dbReference type="EMBL" id="JBHGBT010000002">
    <property type="protein sequence ID" value="MFB4193386.1"/>
    <property type="molecule type" value="Genomic_DNA"/>
</dbReference>
<evidence type="ECO:0000313" key="12">
    <source>
        <dbReference type="EMBL" id="MFB4193386.1"/>
    </source>
</evidence>
<dbReference type="EC" id="2.1.1.77" evidence="3"/>
<dbReference type="Proteomes" id="UP001577267">
    <property type="component" value="Unassembled WGS sequence"/>
</dbReference>
<keyword evidence="8" id="KW-0949">S-adenosyl-L-methionine</keyword>
<protein>
    <recommendedName>
        <fullName evidence="4">Protein-L-isoaspartate O-methyltransferase</fullName>
        <ecNumber evidence="3">2.1.1.77</ecNumber>
    </recommendedName>
    <alternativeName>
        <fullName evidence="11">L-isoaspartyl protein carboxyl methyltransferase</fullName>
    </alternativeName>
    <alternativeName>
        <fullName evidence="9">Protein L-isoaspartyl methyltransferase</fullName>
    </alternativeName>
    <alternativeName>
        <fullName evidence="10">Protein-beta-aspartate methyltransferase</fullName>
    </alternativeName>
</protein>
<keyword evidence="5" id="KW-0963">Cytoplasm</keyword>
<evidence type="ECO:0000256" key="2">
    <source>
        <dbReference type="ARBA" id="ARBA00005369"/>
    </source>
</evidence>
<dbReference type="NCBIfam" id="TIGR04364">
    <property type="entry name" value="methyltran_FxLD"/>
    <property type="match status" value="1"/>
</dbReference>
<keyword evidence="13" id="KW-1185">Reference proteome</keyword>
<dbReference type="GO" id="GO:0032259">
    <property type="term" value="P:methylation"/>
    <property type="evidence" value="ECO:0007669"/>
    <property type="project" value="UniProtKB-KW"/>
</dbReference>
<dbReference type="Pfam" id="PF01135">
    <property type="entry name" value="PCMT"/>
    <property type="match status" value="1"/>
</dbReference>
<dbReference type="PANTHER" id="PTHR11579">
    <property type="entry name" value="PROTEIN-L-ISOASPARTATE O-METHYLTRANSFERASE"/>
    <property type="match status" value="1"/>
</dbReference>
<evidence type="ECO:0000256" key="11">
    <source>
        <dbReference type="ARBA" id="ARBA00031350"/>
    </source>
</evidence>
<dbReference type="CDD" id="cd02440">
    <property type="entry name" value="AdoMet_MTases"/>
    <property type="match status" value="1"/>
</dbReference>
<dbReference type="SUPFAM" id="SSF53335">
    <property type="entry name" value="S-adenosyl-L-methionine-dependent methyltransferases"/>
    <property type="match status" value="1"/>
</dbReference>
<evidence type="ECO:0000256" key="9">
    <source>
        <dbReference type="ARBA" id="ARBA00030757"/>
    </source>
</evidence>
<name>A0ABV4ZGY5_9ACTN</name>
<comment type="caution">
    <text evidence="12">The sequence shown here is derived from an EMBL/GenBank/DDBJ whole genome shotgun (WGS) entry which is preliminary data.</text>
</comment>
<accession>A0ABV4ZGY5</accession>
<keyword evidence="6 12" id="KW-0489">Methyltransferase</keyword>
<evidence type="ECO:0000256" key="5">
    <source>
        <dbReference type="ARBA" id="ARBA00022490"/>
    </source>
</evidence>
<evidence type="ECO:0000256" key="1">
    <source>
        <dbReference type="ARBA" id="ARBA00004496"/>
    </source>
</evidence>
<comment type="subcellular location">
    <subcellularLocation>
        <location evidence="1">Cytoplasm</location>
    </subcellularLocation>
</comment>
<evidence type="ECO:0000313" key="13">
    <source>
        <dbReference type="Proteomes" id="UP001577267"/>
    </source>
</evidence>
<dbReference type="Gene3D" id="3.40.50.150">
    <property type="entry name" value="Vaccinia Virus protein VP39"/>
    <property type="match status" value="1"/>
</dbReference>
<dbReference type="PANTHER" id="PTHR11579:SF0">
    <property type="entry name" value="PROTEIN-L-ISOASPARTATE(D-ASPARTATE) O-METHYLTRANSFERASE"/>
    <property type="match status" value="1"/>
</dbReference>